<dbReference type="SMART" id="SM00824">
    <property type="entry name" value="PKS_TE"/>
    <property type="match status" value="1"/>
</dbReference>
<dbReference type="SUPFAM" id="SSF53474">
    <property type="entry name" value="alpha/beta-Hydrolases"/>
    <property type="match status" value="1"/>
</dbReference>
<organism evidence="2 3">
    <name type="scientific">Streptomyces himastatinicus ATCC 53653</name>
    <dbReference type="NCBI Taxonomy" id="457427"/>
    <lineage>
        <taxon>Bacteria</taxon>
        <taxon>Bacillati</taxon>
        <taxon>Actinomycetota</taxon>
        <taxon>Actinomycetes</taxon>
        <taxon>Kitasatosporales</taxon>
        <taxon>Streptomycetaceae</taxon>
        <taxon>Streptomyces</taxon>
        <taxon>Streptomyces violaceusniger group</taxon>
    </lineage>
</organism>
<dbReference type="SUPFAM" id="SSF56801">
    <property type="entry name" value="Acetyl-CoA synthetase-like"/>
    <property type="match status" value="1"/>
</dbReference>
<name>D9WRW6_9ACTN</name>
<protein>
    <submittedName>
        <fullName evidence="2">Erythronolide synthase, modules 5 and 6</fullName>
    </submittedName>
</protein>
<sequence>MTYAALEERTGRLAGHLARLGVRHGDRVALPLGNRVEMIESYLGVLRAGAIGVPLDPRATDAELAYFLEDSGATAIVAEEALLPRIAPPADGPPRLTVVVAATDRLPGDAPTGAVLFEALAGTDPGVPPRDDLGLDEPAWILYTSGTTGESKGVVSSQRGALWSVAAAYVPRFGLQREDRLLWPLPVCFPGFSPSPGGPWYRTLADCFGGERDVLEIQHPGVVHGDAVPRDWETLVDLHAATVREHVGDRPHVLLGYSMGGYPAHSVAARLASAGTPPSGLVIVDTYHVTPDREDEPWLLAMPARVPLEMGERFDRAVDDMSMAAFGAYARMTRGWRPEPTGVPTLLVRATERVPEMRTHGGREAHGGAGRTSWLEPYDTVDVPGDHRSMTETHARTTAEAIRAWLTALGTTPRTGDRNQTTGAG</sequence>
<dbReference type="AlphaFoldDB" id="D9WRW6"/>
<dbReference type="PROSITE" id="PS00455">
    <property type="entry name" value="AMP_BINDING"/>
    <property type="match status" value="1"/>
</dbReference>
<dbReference type="Proteomes" id="UP000003963">
    <property type="component" value="Unassembled WGS sequence"/>
</dbReference>
<proteinExistence type="predicted"/>
<dbReference type="STRING" id="457427.SSOG_07924"/>
<dbReference type="InterPro" id="IPR029058">
    <property type="entry name" value="AB_hydrolase_fold"/>
</dbReference>
<dbReference type="InterPro" id="IPR020845">
    <property type="entry name" value="AMP-binding_CS"/>
</dbReference>
<dbReference type="HOGENOM" id="CLU_645450_0_0_11"/>
<dbReference type="EMBL" id="GG657754">
    <property type="protein sequence ID" value="EFL28210.1"/>
    <property type="molecule type" value="Genomic_DNA"/>
</dbReference>
<reference evidence="2 3" key="1">
    <citation type="submission" date="2009-02" db="EMBL/GenBank/DDBJ databases">
        <title>Annotation of Streptomyces hygroscopicus strain ATCC 53653.</title>
        <authorList>
            <consortium name="The Broad Institute Genome Sequencing Platform"/>
            <consortium name="Broad Institute Microbial Sequencing Center"/>
            <person name="Fischbach M."/>
            <person name="Godfrey P."/>
            <person name="Ward D."/>
            <person name="Young S."/>
            <person name="Zeng Q."/>
            <person name="Koehrsen M."/>
            <person name="Alvarado L."/>
            <person name="Berlin A.M."/>
            <person name="Bochicchio J."/>
            <person name="Borenstein D."/>
            <person name="Chapman S.B."/>
            <person name="Chen Z."/>
            <person name="Engels R."/>
            <person name="Freedman E."/>
            <person name="Gellesch M."/>
            <person name="Goldberg J."/>
            <person name="Griggs A."/>
            <person name="Gujja S."/>
            <person name="Heilman E.R."/>
            <person name="Heiman D.I."/>
            <person name="Hepburn T.A."/>
            <person name="Howarth C."/>
            <person name="Jen D."/>
            <person name="Larson L."/>
            <person name="Lewis B."/>
            <person name="Mehta T."/>
            <person name="Park D."/>
            <person name="Pearson M."/>
            <person name="Richards J."/>
            <person name="Roberts A."/>
            <person name="Saif S."/>
            <person name="Shea T.D."/>
            <person name="Shenoy N."/>
            <person name="Sisk P."/>
            <person name="Stolte C."/>
            <person name="Sykes S.N."/>
            <person name="Thomson T."/>
            <person name="Walk T."/>
            <person name="White J."/>
            <person name="Yandava C."/>
            <person name="Straight P."/>
            <person name="Clardy J."/>
            <person name="Hung D."/>
            <person name="Kolter R."/>
            <person name="Mekalanos J."/>
            <person name="Walker S."/>
            <person name="Walsh C.T."/>
            <person name="Wieland-Brown L.C."/>
            <person name="Haas B."/>
            <person name="Nusbaum C."/>
            <person name="Birren B."/>
        </authorList>
    </citation>
    <scope>NUCLEOTIDE SEQUENCE [LARGE SCALE GENOMIC DNA]</scope>
    <source>
        <strain evidence="2 3">ATCC 53653</strain>
    </source>
</reference>
<dbReference type="RefSeq" id="WP_009720008.1">
    <property type="nucleotide sequence ID" value="NZ_GG657754.1"/>
</dbReference>
<dbReference type="InterPro" id="IPR050237">
    <property type="entry name" value="ATP-dep_AMP-bd_enzyme"/>
</dbReference>
<keyword evidence="3" id="KW-1185">Reference proteome</keyword>
<dbReference type="Gene3D" id="3.40.50.1820">
    <property type="entry name" value="alpha/beta hydrolase"/>
    <property type="match status" value="1"/>
</dbReference>
<dbReference type="InterPro" id="IPR000873">
    <property type="entry name" value="AMP-dep_synth/lig_dom"/>
</dbReference>
<dbReference type="InterPro" id="IPR020802">
    <property type="entry name" value="TesA-like"/>
</dbReference>
<evidence type="ECO:0000313" key="2">
    <source>
        <dbReference type="EMBL" id="EFL28210.1"/>
    </source>
</evidence>
<dbReference type="Pfam" id="PF00501">
    <property type="entry name" value="AMP-binding"/>
    <property type="match status" value="1"/>
</dbReference>
<evidence type="ECO:0000259" key="1">
    <source>
        <dbReference type="SMART" id="SM00824"/>
    </source>
</evidence>
<accession>D9WRW6</accession>
<dbReference type="Gene3D" id="3.40.50.980">
    <property type="match status" value="1"/>
</dbReference>
<feature type="domain" description="Thioesterase TesA-like" evidence="1">
    <location>
        <begin position="187"/>
        <end position="406"/>
    </location>
</feature>
<evidence type="ECO:0000313" key="3">
    <source>
        <dbReference type="Proteomes" id="UP000003963"/>
    </source>
</evidence>
<gene>
    <name evidence="2" type="ORF">SSOG_07924</name>
</gene>
<dbReference type="PANTHER" id="PTHR43767:SF1">
    <property type="entry name" value="NONRIBOSOMAL PEPTIDE SYNTHASE PES1 (EUROFUNG)-RELATED"/>
    <property type="match status" value="1"/>
</dbReference>
<dbReference type="PANTHER" id="PTHR43767">
    <property type="entry name" value="LONG-CHAIN-FATTY-ACID--COA LIGASE"/>
    <property type="match status" value="1"/>
</dbReference>